<dbReference type="EMBL" id="VXIT01000009">
    <property type="protein sequence ID" value="KAA6410480.1"/>
    <property type="molecule type" value="Genomic_DNA"/>
</dbReference>
<reference evidence="2" key="2">
    <citation type="submission" date="2017-03" db="EMBL/GenBank/DDBJ databases">
        <authorList>
            <person name="Afonso C.L."/>
            <person name="Miller P.J."/>
            <person name="Scott M.A."/>
            <person name="Spackman E."/>
            <person name="Goraichik I."/>
            <person name="Dimitrov K.M."/>
            <person name="Suarez D.L."/>
            <person name="Swayne D.E."/>
        </authorList>
    </citation>
    <scope>NUCLEOTIDE SEQUENCE [LARGE SCALE GENOMIC DNA]</scope>
</reference>
<dbReference type="EMBL" id="FWEW01003740">
    <property type="protein sequence ID" value="SLM40602.1"/>
    <property type="molecule type" value="Genomic_DNA"/>
</dbReference>
<organism evidence="2 3">
    <name type="scientific">Lasallia pustulata</name>
    <dbReference type="NCBI Taxonomy" id="136370"/>
    <lineage>
        <taxon>Eukaryota</taxon>
        <taxon>Fungi</taxon>
        <taxon>Dikarya</taxon>
        <taxon>Ascomycota</taxon>
        <taxon>Pezizomycotina</taxon>
        <taxon>Lecanoromycetes</taxon>
        <taxon>OSLEUM clade</taxon>
        <taxon>Umbilicariomycetidae</taxon>
        <taxon>Umbilicariales</taxon>
        <taxon>Umbilicariaceae</taxon>
        <taxon>Lasallia</taxon>
    </lineage>
</organism>
<reference evidence="1 4" key="3">
    <citation type="submission" date="2019-09" db="EMBL/GenBank/DDBJ databases">
        <title>The hologenome of the rock-dwelling lichen Lasallia pustulata.</title>
        <authorList>
            <person name="Greshake Tzovaras B."/>
            <person name="Segers F."/>
            <person name="Bicker A."/>
            <person name="Dal Grande F."/>
            <person name="Otte J."/>
            <person name="Hankeln T."/>
            <person name="Schmitt I."/>
            <person name="Ebersberger I."/>
        </authorList>
    </citation>
    <scope>NUCLEOTIDE SEQUENCE [LARGE SCALE GENOMIC DNA]</scope>
    <source>
        <strain evidence="1">A1-1</strain>
    </source>
</reference>
<evidence type="ECO:0000313" key="2">
    <source>
        <dbReference type="EMBL" id="SLM40602.1"/>
    </source>
</evidence>
<dbReference type="PANTHER" id="PTHR30289">
    <property type="entry name" value="UNCHARACTERIZED PROTEIN YBCL-RELATED"/>
    <property type="match status" value="1"/>
</dbReference>
<protein>
    <submittedName>
        <fullName evidence="2">Phosphatidylethanolamine-binding protein PEBP</fullName>
    </submittedName>
</protein>
<dbReference type="Proteomes" id="UP000192927">
    <property type="component" value="Unassembled WGS sequence"/>
</dbReference>
<dbReference type="SUPFAM" id="SSF49777">
    <property type="entry name" value="PEBP-like"/>
    <property type="match status" value="1"/>
</dbReference>
<dbReference type="AlphaFoldDB" id="A0A1W5DCE8"/>
<evidence type="ECO:0000313" key="3">
    <source>
        <dbReference type="Proteomes" id="UP000192927"/>
    </source>
</evidence>
<dbReference type="OrthoDB" id="10251855at2759"/>
<dbReference type="PANTHER" id="PTHR30289:SF13">
    <property type="entry name" value="PEBP-LIKE PROTEIN"/>
    <property type="match status" value="1"/>
</dbReference>
<dbReference type="InterPro" id="IPR008914">
    <property type="entry name" value="PEBP"/>
</dbReference>
<evidence type="ECO:0000313" key="4">
    <source>
        <dbReference type="Proteomes" id="UP000324767"/>
    </source>
</evidence>
<keyword evidence="3" id="KW-1185">Reference proteome</keyword>
<dbReference type="InterPro" id="IPR036610">
    <property type="entry name" value="PEBP-like_sf"/>
</dbReference>
<proteinExistence type="predicted"/>
<dbReference type="CDD" id="cd00457">
    <property type="entry name" value="PEBP"/>
    <property type="match status" value="1"/>
</dbReference>
<accession>A0A1W5DCE8</accession>
<name>A0A1W5DCE8_9LECA</name>
<dbReference type="Pfam" id="PF01161">
    <property type="entry name" value="PBP"/>
    <property type="match status" value="1"/>
</dbReference>
<dbReference type="Proteomes" id="UP000324767">
    <property type="component" value="Unassembled WGS sequence"/>
</dbReference>
<evidence type="ECO:0000313" key="1">
    <source>
        <dbReference type="EMBL" id="KAA6410480.1"/>
    </source>
</evidence>
<gene>
    <name evidence="1" type="ORF">FRX48_05902</name>
</gene>
<sequence length="205" mass="23197">MAILDYVEYFLSWLFQNFKGRDEKVFTKGPAFVEYPKPSIDITSPDCGPSGSVMKPEYTQIGDNRFPELHWGTPSAGVREYILICEDPDVPLPTPIYHSLFYAIPPHVTELTASDIDLVKMDGKQASPEGKFRFVKNRRGQHYVGPKPLLGHGPHRYFYQLIALNEPLDLAKLGENVTKKQLSAAIVGKVVGWGIWVGSFERKWE</sequence>
<reference evidence="3" key="1">
    <citation type="submission" date="2017-03" db="EMBL/GenBank/DDBJ databases">
        <authorList>
            <person name="Sharma R."/>
            <person name="Thines M."/>
        </authorList>
    </citation>
    <scope>NUCLEOTIDE SEQUENCE [LARGE SCALE GENOMIC DNA]</scope>
</reference>
<dbReference type="Gene3D" id="3.90.280.10">
    <property type="entry name" value="PEBP-like"/>
    <property type="match status" value="1"/>
</dbReference>
<dbReference type="InterPro" id="IPR049556">
    <property type="entry name" value="PhiB"/>
</dbReference>